<name>A0A2W5XFD2_9CAUL</name>
<dbReference type="PANTHER" id="PTHR34387:SF2">
    <property type="entry name" value="SLR1258 PROTEIN"/>
    <property type="match status" value="1"/>
</dbReference>
<evidence type="ECO:0000313" key="2">
    <source>
        <dbReference type="Proteomes" id="UP000249393"/>
    </source>
</evidence>
<dbReference type="AlphaFoldDB" id="A0A2W5XFD2"/>
<proteinExistence type="predicted"/>
<dbReference type="InterPro" id="IPR007497">
    <property type="entry name" value="SIMPL/DUF541"/>
</dbReference>
<reference evidence="1 2" key="1">
    <citation type="submission" date="2017-08" db="EMBL/GenBank/DDBJ databases">
        <title>Infants hospitalized years apart are colonized by the same room-sourced microbial strains.</title>
        <authorList>
            <person name="Brooks B."/>
            <person name="Olm M.R."/>
            <person name="Firek B.A."/>
            <person name="Baker R."/>
            <person name="Thomas B.C."/>
            <person name="Morowitz M.J."/>
            <person name="Banfield J.F."/>
        </authorList>
    </citation>
    <scope>NUCLEOTIDE SEQUENCE [LARGE SCALE GENOMIC DNA]</scope>
    <source>
        <strain evidence="1">S2_003_000_R2_4</strain>
    </source>
</reference>
<dbReference type="Pfam" id="PF04402">
    <property type="entry name" value="SIMPL"/>
    <property type="match status" value="1"/>
</dbReference>
<protein>
    <recommendedName>
        <fullName evidence="3">DUF541 domain-containing protein</fullName>
    </recommendedName>
</protein>
<accession>A0A2W5XFD2</accession>
<dbReference type="Gene3D" id="3.30.110.170">
    <property type="entry name" value="Protein of unknown function (DUF541), domain 1"/>
    <property type="match status" value="1"/>
</dbReference>
<dbReference type="EMBL" id="QFQZ01000007">
    <property type="protein sequence ID" value="PZR36381.1"/>
    <property type="molecule type" value="Genomic_DNA"/>
</dbReference>
<organism evidence="1 2">
    <name type="scientific">Caulobacter segnis</name>
    <dbReference type="NCBI Taxonomy" id="88688"/>
    <lineage>
        <taxon>Bacteria</taxon>
        <taxon>Pseudomonadati</taxon>
        <taxon>Pseudomonadota</taxon>
        <taxon>Alphaproteobacteria</taxon>
        <taxon>Caulobacterales</taxon>
        <taxon>Caulobacteraceae</taxon>
        <taxon>Caulobacter</taxon>
    </lineage>
</organism>
<dbReference type="GO" id="GO:0006974">
    <property type="term" value="P:DNA damage response"/>
    <property type="evidence" value="ECO:0007669"/>
    <property type="project" value="TreeGrafter"/>
</dbReference>
<dbReference type="Gene3D" id="3.30.70.2970">
    <property type="entry name" value="Protein of unknown function (DUF541), domain 2"/>
    <property type="match status" value="1"/>
</dbReference>
<dbReference type="InterPro" id="IPR052022">
    <property type="entry name" value="26kDa_periplasmic_antigen"/>
</dbReference>
<comment type="caution">
    <text evidence="1">The sequence shown here is derived from an EMBL/GenBank/DDBJ whole genome shotgun (WGS) entry which is preliminary data.</text>
</comment>
<sequence length="296" mass="30650">MQSRGGSGHATLLAKPRRNRKGTLAAAVAKSIPGLEYSSHNLQWSFALRKIALTACLLSVVTPALAAEVQPPTIAVIGSGRAERLADYALLNFTLRGEGVTAPQAVKALADAQARLDASLPKLPGKPAAETRSATLQIREVRAKGCENRGYPLPTAGDCAVVGMIATQGFQVRISPATRAGDAASLVAQIGGADVNVSNGGVNDEKALEDAAMRDAVADARHQAELLAAASSVKLGPVIRVQDGQTNQIVVTASSFAAPPPPPPPIPPVQLSSPLNYTPQPVVRTARVMVTYGLEP</sequence>
<evidence type="ECO:0008006" key="3">
    <source>
        <dbReference type="Google" id="ProtNLM"/>
    </source>
</evidence>
<dbReference type="Proteomes" id="UP000249393">
    <property type="component" value="Unassembled WGS sequence"/>
</dbReference>
<gene>
    <name evidence="1" type="ORF">DI526_03920</name>
</gene>
<dbReference type="PANTHER" id="PTHR34387">
    <property type="entry name" value="SLR1258 PROTEIN"/>
    <property type="match status" value="1"/>
</dbReference>
<evidence type="ECO:0000313" key="1">
    <source>
        <dbReference type="EMBL" id="PZR36381.1"/>
    </source>
</evidence>